<dbReference type="KEGG" id="satk:SA2016_2017"/>
<dbReference type="InterPro" id="IPR003965">
    <property type="entry name" value="Fatty_acid_synthase"/>
</dbReference>
<accession>A0A126ZZS2</accession>
<sequence length="317" mass="34041">MSAQGARQGKTGTETVELTEVPSLSKLYVAAAAEAARALVAPRRTAPKLPAARHHAAVVRPDVARLTEYQHLLGEPARDVVPAGYVHALAFPVAMSFMGREDFPLPLLGMVHLRNRIEYREPITYTDELDVTAWAENLAGHRAGTQVDVVAEVRRGGTDGGGGDPVWRGVSTYLAKGVFLPGVDKPLANGAREDFRAPLPTALWRLGSETGREYAAVSGDFNPIHLSSISARALGMRRSIAHGMYTASRALAEIGAAKGDAFVWDVSFEAPVFLPARVALNISDSVDGEGSWERSDFVGWHAKSGRRHFVGSVARLA</sequence>
<dbReference type="GO" id="GO:0006633">
    <property type="term" value="P:fatty acid biosynthetic process"/>
    <property type="evidence" value="ECO:0007669"/>
    <property type="project" value="InterPro"/>
</dbReference>
<keyword evidence="4" id="KW-1185">Reference proteome</keyword>
<dbReference type="RefSeq" id="WP_066497717.1">
    <property type="nucleotide sequence ID" value="NZ_BJMO01000003.1"/>
</dbReference>
<dbReference type="EMBL" id="CP014518">
    <property type="protein sequence ID" value="AMM32690.1"/>
    <property type="molecule type" value="Genomic_DNA"/>
</dbReference>
<dbReference type="GO" id="GO:0005835">
    <property type="term" value="C:fatty acid synthase complex"/>
    <property type="evidence" value="ECO:0007669"/>
    <property type="project" value="InterPro"/>
</dbReference>
<dbReference type="PRINTS" id="PR01483">
    <property type="entry name" value="FASYNTHASE"/>
</dbReference>
<dbReference type="PANTHER" id="PTHR43841:SF3">
    <property type="entry name" value="(3R)-HYDROXYACYL-ACP DEHYDRATASE SUBUNIT HADB"/>
    <property type="match status" value="1"/>
</dbReference>
<evidence type="ECO:0000313" key="3">
    <source>
        <dbReference type="EMBL" id="AMM32690.1"/>
    </source>
</evidence>
<dbReference type="PANTHER" id="PTHR43841">
    <property type="entry name" value="3-HYDROXYACYL-THIOESTER DEHYDRATASE HTDX-RELATED"/>
    <property type="match status" value="1"/>
</dbReference>
<dbReference type="Proteomes" id="UP000070134">
    <property type="component" value="Chromosome"/>
</dbReference>
<reference evidence="3 4" key="1">
    <citation type="submission" date="2016-02" db="EMBL/GenBank/DDBJ databases">
        <title>Complete genome of Sinomonas atrocyanea KCTC 3377.</title>
        <authorList>
            <person name="Kim K.M."/>
        </authorList>
    </citation>
    <scope>NUCLEOTIDE SEQUENCE [LARGE SCALE GENOMIC DNA]</scope>
    <source>
        <strain evidence="3 4">KCTC 3377</strain>
    </source>
</reference>
<dbReference type="OrthoDB" id="9774179at2"/>
<proteinExistence type="inferred from homology"/>
<dbReference type="GO" id="GO:0004312">
    <property type="term" value="F:fatty acid synthase activity"/>
    <property type="evidence" value="ECO:0007669"/>
    <property type="project" value="InterPro"/>
</dbReference>
<evidence type="ECO:0000313" key="4">
    <source>
        <dbReference type="Proteomes" id="UP000070134"/>
    </source>
</evidence>
<organism evidence="3 4">
    <name type="scientific">Sinomonas atrocyanea</name>
    <dbReference type="NCBI Taxonomy" id="37927"/>
    <lineage>
        <taxon>Bacteria</taxon>
        <taxon>Bacillati</taxon>
        <taxon>Actinomycetota</taxon>
        <taxon>Actinomycetes</taxon>
        <taxon>Micrococcales</taxon>
        <taxon>Micrococcaceae</taxon>
        <taxon>Sinomonas</taxon>
    </lineage>
</organism>
<dbReference type="SUPFAM" id="SSF54637">
    <property type="entry name" value="Thioesterase/thiol ester dehydrase-isomerase"/>
    <property type="match status" value="2"/>
</dbReference>
<evidence type="ECO:0000259" key="2">
    <source>
        <dbReference type="Pfam" id="PF01575"/>
    </source>
</evidence>
<dbReference type="InterPro" id="IPR029069">
    <property type="entry name" value="HotDog_dom_sf"/>
</dbReference>
<dbReference type="AlphaFoldDB" id="A0A126ZZS2"/>
<feature type="domain" description="MaoC-like" evidence="2">
    <location>
        <begin position="195"/>
        <end position="282"/>
    </location>
</feature>
<gene>
    <name evidence="3" type="ORF">SA2016_2017</name>
</gene>
<comment type="similarity">
    <text evidence="1">Belongs to the enoyl-CoA hydratase/isomerase family.</text>
</comment>
<evidence type="ECO:0000256" key="1">
    <source>
        <dbReference type="ARBA" id="ARBA00005254"/>
    </source>
</evidence>
<dbReference type="PATRIC" id="fig|37927.3.peg.2068"/>
<dbReference type="STRING" id="37927.SA2016_2017"/>
<dbReference type="InterPro" id="IPR002539">
    <property type="entry name" value="MaoC-like_dom"/>
</dbReference>
<protein>
    <submittedName>
        <fullName evidence="3">Dehydratase</fullName>
    </submittedName>
</protein>
<dbReference type="Pfam" id="PF01575">
    <property type="entry name" value="MaoC_dehydratas"/>
    <property type="match status" value="1"/>
</dbReference>
<name>A0A126ZZS2_9MICC</name>
<dbReference type="Gene3D" id="3.10.129.10">
    <property type="entry name" value="Hotdog Thioesterase"/>
    <property type="match status" value="1"/>
</dbReference>